<keyword evidence="11 12" id="KW-0472">Membrane</keyword>
<protein>
    <recommendedName>
        <fullName evidence="13">HAMP domain-containing protein</fullName>
    </recommendedName>
</protein>
<evidence type="ECO:0000256" key="10">
    <source>
        <dbReference type="ARBA" id="ARBA00023012"/>
    </source>
</evidence>
<evidence type="ECO:0000256" key="6">
    <source>
        <dbReference type="ARBA" id="ARBA00022741"/>
    </source>
</evidence>
<name>A0A660E4N2_9LACO</name>
<sequence>MKWRRKYNFLQLMVYYAILLSVVIGLFTIYMATSTTVANNRAINGSLTNALDKVGDQVTANDREVREIGQHLTGTNNQVDNLYKYFELSPANYLSYSQNNAYSDVFYYLPTETLQAFTGNNDIRKIMISMSDYDKNFVATRQHPGGYKTTKALDLTDQFSFNYTFVNNANLKNYGTLYMVYQTSALTASLKKLSQANNLQLVVLSSAGIPVYQFRGPKITAKQATATTQLVRQTFGSQEKSNEQVDQTYRYRVSELANGEKIVALVNKTAIRRTHLWRNVIFLGEALLIDGILLGGLWMTFRSYRLQLQGMIRSMTLVGTGDLDERLQIPNQSGDLKTLATGINQMLDEINHYIYQIYQLQIEQQAANMKALQSQIQPHFLYNTLEYIRMYAVAEDEPELAEVVYAFAALLRNNTDQSPTTTLAKEVEFVEKYIYLYQMRFPDQIAYGVQIDPRLASLELPKFSLQPLVENYFAHGIDYLRMDNAISLKAQLIADHTVYLEVRDNGKGMDEATLAAVRAKVRGEAGLVAKQQHTTIGLRNVIERLQGYFGPASQLMIEQNELGGVTVSLRFKLPQ</sequence>
<dbReference type="PROSITE" id="PS50885">
    <property type="entry name" value="HAMP"/>
    <property type="match status" value="1"/>
</dbReference>
<evidence type="ECO:0000256" key="1">
    <source>
        <dbReference type="ARBA" id="ARBA00004651"/>
    </source>
</evidence>
<dbReference type="CDD" id="cd06225">
    <property type="entry name" value="HAMP"/>
    <property type="match status" value="1"/>
</dbReference>
<feature type="domain" description="HAMP" evidence="13">
    <location>
        <begin position="302"/>
        <end position="355"/>
    </location>
</feature>
<dbReference type="EMBL" id="UYIG01000185">
    <property type="protein sequence ID" value="VDG30348.1"/>
    <property type="molecule type" value="Genomic_DNA"/>
</dbReference>
<gene>
    <name evidence="14" type="ORF">MUDAN_MDHGFNIF_01899</name>
</gene>
<keyword evidence="15" id="KW-1185">Reference proteome</keyword>
<dbReference type="InterPro" id="IPR050640">
    <property type="entry name" value="Bact_2-comp_sensor_kinase"/>
</dbReference>
<dbReference type="GO" id="GO:0000155">
    <property type="term" value="F:phosphorelay sensor kinase activity"/>
    <property type="evidence" value="ECO:0007669"/>
    <property type="project" value="InterPro"/>
</dbReference>
<evidence type="ECO:0000256" key="3">
    <source>
        <dbReference type="ARBA" id="ARBA00022553"/>
    </source>
</evidence>
<evidence type="ECO:0000259" key="13">
    <source>
        <dbReference type="PROSITE" id="PS50885"/>
    </source>
</evidence>
<keyword evidence="2" id="KW-1003">Cell membrane</keyword>
<evidence type="ECO:0000313" key="14">
    <source>
        <dbReference type="EMBL" id="VDG30348.1"/>
    </source>
</evidence>
<evidence type="ECO:0000256" key="4">
    <source>
        <dbReference type="ARBA" id="ARBA00022679"/>
    </source>
</evidence>
<evidence type="ECO:0000256" key="9">
    <source>
        <dbReference type="ARBA" id="ARBA00022989"/>
    </source>
</evidence>
<evidence type="ECO:0000256" key="12">
    <source>
        <dbReference type="SAM" id="Phobius"/>
    </source>
</evidence>
<evidence type="ECO:0000256" key="7">
    <source>
        <dbReference type="ARBA" id="ARBA00022777"/>
    </source>
</evidence>
<dbReference type="PANTHER" id="PTHR34220">
    <property type="entry name" value="SENSOR HISTIDINE KINASE YPDA"/>
    <property type="match status" value="1"/>
</dbReference>
<comment type="subcellular location">
    <subcellularLocation>
        <location evidence="1">Cell membrane</location>
        <topology evidence="1">Multi-pass membrane protein</topology>
    </subcellularLocation>
</comment>
<keyword evidence="5 12" id="KW-0812">Transmembrane</keyword>
<organism evidence="14 15">
    <name type="scientific">Lactiplantibacillus mudanjiangensis</name>
    <dbReference type="NCBI Taxonomy" id="1296538"/>
    <lineage>
        <taxon>Bacteria</taxon>
        <taxon>Bacillati</taxon>
        <taxon>Bacillota</taxon>
        <taxon>Bacilli</taxon>
        <taxon>Lactobacillales</taxon>
        <taxon>Lactobacillaceae</taxon>
        <taxon>Lactiplantibacillus</taxon>
    </lineage>
</organism>
<feature type="transmembrane region" description="Helical" evidence="12">
    <location>
        <begin position="280"/>
        <end position="301"/>
    </location>
</feature>
<evidence type="ECO:0000256" key="11">
    <source>
        <dbReference type="ARBA" id="ARBA00023136"/>
    </source>
</evidence>
<reference evidence="14 15" key="1">
    <citation type="submission" date="2018-11" db="EMBL/GenBank/DDBJ databases">
        <authorList>
            <person name="Wuyts S."/>
        </authorList>
    </citation>
    <scope>NUCLEOTIDE SEQUENCE [LARGE SCALE GENOMIC DNA]</scope>
    <source>
        <strain evidence="14">Lactobacillus mudanjiangensis AMBF249</strain>
    </source>
</reference>
<accession>A0A660E4N2</accession>
<keyword evidence="4" id="KW-0808">Transferase</keyword>
<keyword evidence="10" id="KW-0902">Two-component regulatory system</keyword>
<dbReference type="GO" id="GO:0005524">
    <property type="term" value="F:ATP binding"/>
    <property type="evidence" value="ECO:0007669"/>
    <property type="project" value="UniProtKB-KW"/>
</dbReference>
<evidence type="ECO:0000256" key="8">
    <source>
        <dbReference type="ARBA" id="ARBA00022840"/>
    </source>
</evidence>
<keyword evidence="9 12" id="KW-1133">Transmembrane helix</keyword>
<feature type="transmembrane region" description="Helical" evidence="12">
    <location>
        <begin position="12"/>
        <end position="32"/>
    </location>
</feature>
<dbReference type="SUPFAM" id="SSF55874">
    <property type="entry name" value="ATPase domain of HSP90 chaperone/DNA topoisomerase II/histidine kinase"/>
    <property type="match status" value="1"/>
</dbReference>
<keyword evidence="3" id="KW-0597">Phosphoprotein</keyword>
<dbReference type="AlphaFoldDB" id="A0A660E4N2"/>
<dbReference type="OrthoDB" id="9776552at2"/>
<dbReference type="InterPro" id="IPR003660">
    <property type="entry name" value="HAMP_dom"/>
</dbReference>
<keyword evidence="8" id="KW-0067">ATP-binding</keyword>
<dbReference type="Gene3D" id="3.30.565.10">
    <property type="entry name" value="Histidine kinase-like ATPase, C-terminal domain"/>
    <property type="match status" value="1"/>
</dbReference>
<dbReference type="GO" id="GO:0005886">
    <property type="term" value="C:plasma membrane"/>
    <property type="evidence" value="ECO:0007669"/>
    <property type="project" value="UniProtKB-SubCell"/>
</dbReference>
<dbReference type="PANTHER" id="PTHR34220:SF11">
    <property type="entry name" value="SENSOR PROTEIN KINASE HPTS"/>
    <property type="match status" value="1"/>
</dbReference>
<dbReference type="RefSeq" id="WP_130852384.1">
    <property type="nucleotide sequence ID" value="NZ_UYIG01000185.1"/>
</dbReference>
<dbReference type="Proteomes" id="UP000289996">
    <property type="component" value="Unassembled WGS sequence"/>
</dbReference>
<evidence type="ECO:0000256" key="2">
    <source>
        <dbReference type="ARBA" id="ARBA00022475"/>
    </source>
</evidence>
<keyword evidence="7" id="KW-0418">Kinase</keyword>
<dbReference type="InterPro" id="IPR010559">
    <property type="entry name" value="Sig_transdc_His_kin_internal"/>
</dbReference>
<evidence type="ECO:0000313" key="15">
    <source>
        <dbReference type="Proteomes" id="UP000289996"/>
    </source>
</evidence>
<evidence type="ECO:0000256" key="5">
    <source>
        <dbReference type="ARBA" id="ARBA00022692"/>
    </source>
</evidence>
<keyword evidence="6" id="KW-0547">Nucleotide-binding</keyword>
<proteinExistence type="predicted"/>
<dbReference type="InterPro" id="IPR036890">
    <property type="entry name" value="HATPase_C_sf"/>
</dbReference>
<dbReference type="Pfam" id="PF06580">
    <property type="entry name" value="His_kinase"/>
    <property type="match status" value="1"/>
</dbReference>